<dbReference type="Pfam" id="PF04264">
    <property type="entry name" value="YceI"/>
    <property type="match status" value="1"/>
</dbReference>
<dbReference type="PANTHER" id="PTHR34406">
    <property type="entry name" value="PROTEIN YCEI"/>
    <property type="match status" value="1"/>
</dbReference>
<dbReference type="Gene3D" id="2.40.128.110">
    <property type="entry name" value="Lipid/polyisoprenoid-binding, YceI-like"/>
    <property type="match status" value="1"/>
</dbReference>
<dbReference type="Proteomes" id="UP001596524">
    <property type="component" value="Unassembled WGS sequence"/>
</dbReference>
<accession>A0ABW2N3V4</accession>
<gene>
    <name evidence="3" type="ORF">ACFQO6_10810</name>
</gene>
<evidence type="ECO:0000259" key="2">
    <source>
        <dbReference type="SMART" id="SM00867"/>
    </source>
</evidence>
<evidence type="ECO:0000313" key="4">
    <source>
        <dbReference type="Proteomes" id="UP001596524"/>
    </source>
</evidence>
<evidence type="ECO:0000313" key="3">
    <source>
        <dbReference type="EMBL" id="MFC7360761.1"/>
    </source>
</evidence>
<protein>
    <submittedName>
        <fullName evidence="3">YceI family protein</fullName>
    </submittedName>
</protein>
<dbReference type="EMBL" id="JBHTCH010000014">
    <property type="protein sequence ID" value="MFC7360761.1"/>
    <property type="molecule type" value="Genomic_DNA"/>
</dbReference>
<dbReference type="SMART" id="SM00867">
    <property type="entry name" value="YceI"/>
    <property type="match status" value="1"/>
</dbReference>
<comment type="caution">
    <text evidence="3">The sequence shown here is derived from an EMBL/GenBank/DDBJ whole genome shotgun (WGS) entry which is preliminary data.</text>
</comment>
<sequence>MLEPQLHPQPAPQLDPTNVVAAGHYRIDPDRSRVRYSGKHMLGLGTVHATFSVREGALDVGDAAGALTTSVTVDAASFCSDSTRRDRDVRSGSFLDVEHYPDITFASERMQETPGEGWLVPGTVTAHGRSVRVDVQVDRVIATGQEVLVHGWVRKLDRTGFGITGSRGLVGRYLDLELDVVATPD</sequence>
<keyword evidence="4" id="KW-1185">Reference proteome</keyword>
<dbReference type="SUPFAM" id="SSF101874">
    <property type="entry name" value="YceI-like"/>
    <property type="match status" value="1"/>
</dbReference>
<comment type="similarity">
    <text evidence="1">Belongs to the UPF0312 family.</text>
</comment>
<dbReference type="RefSeq" id="WP_255888710.1">
    <property type="nucleotide sequence ID" value="NZ_JAFMZM010000001.1"/>
</dbReference>
<feature type="domain" description="Lipid/polyisoprenoid-binding YceI-like" evidence="2">
    <location>
        <begin position="24"/>
        <end position="183"/>
    </location>
</feature>
<proteinExistence type="inferred from homology"/>
<name>A0ABW2N3V4_9ACTN</name>
<reference evidence="4" key="1">
    <citation type="journal article" date="2019" name="Int. J. Syst. Evol. Microbiol.">
        <title>The Global Catalogue of Microorganisms (GCM) 10K type strain sequencing project: providing services to taxonomists for standard genome sequencing and annotation.</title>
        <authorList>
            <consortium name="The Broad Institute Genomics Platform"/>
            <consortium name="The Broad Institute Genome Sequencing Center for Infectious Disease"/>
            <person name="Wu L."/>
            <person name="Ma J."/>
        </authorList>
    </citation>
    <scope>NUCLEOTIDE SEQUENCE [LARGE SCALE GENOMIC DNA]</scope>
    <source>
        <strain evidence="4">FCH27</strain>
    </source>
</reference>
<dbReference type="InterPro" id="IPR007372">
    <property type="entry name" value="Lipid/polyisoprenoid-bd_YceI"/>
</dbReference>
<organism evidence="3 4">
    <name type="scientific">Nocardioides astragali</name>
    <dbReference type="NCBI Taxonomy" id="1776736"/>
    <lineage>
        <taxon>Bacteria</taxon>
        <taxon>Bacillati</taxon>
        <taxon>Actinomycetota</taxon>
        <taxon>Actinomycetes</taxon>
        <taxon>Propionibacteriales</taxon>
        <taxon>Nocardioidaceae</taxon>
        <taxon>Nocardioides</taxon>
    </lineage>
</organism>
<dbReference type="InterPro" id="IPR036761">
    <property type="entry name" value="TTHA0802/YceI-like_sf"/>
</dbReference>
<evidence type="ECO:0000256" key="1">
    <source>
        <dbReference type="ARBA" id="ARBA00008812"/>
    </source>
</evidence>
<dbReference type="PANTHER" id="PTHR34406:SF1">
    <property type="entry name" value="PROTEIN YCEI"/>
    <property type="match status" value="1"/>
</dbReference>